<feature type="region of interest" description="Disordered" evidence="5">
    <location>
        <begin position="1"/>
        <end position="261"/>
    </location>
</feature>
<dbReference type="InterPro" id="IPR003347">
    <property type="entry name" value="JmjC_dom"/>
</dbReference>
<dbReference type="PANTHER" id="PTHR12549">
    <property type="entry name" value="JMJC DOMAIN-CONTAINING HISTONE DEMETHYLATION PROTEIN"/>
    <property type="match status" value="1"/>
</dbReference>
<evidence type="ECO:0000259" key="6">
    <source>
        <dbReference type="PROSITE" id="PS50119"/>
    </source>
</evidence>
<dbReference type="GO" id="GO:0032454">
    <property type="term" value="F:histone H3K9 demethylase activity"/>
    <property type="evidence" value="ECO:0007669"/>
    <property type="project" value="InterPro"/>
</dbReference>
<dbReference type="SMART" id="SM00558">
    <property type="entry name" value="JmjC"/>
    <property type="match status" value="1"/>
</dbReference>
<feature type="compositionally biased region" description="Polar residues" evidence="5">
    <location>
        <begin position="238"/>
        <end position="254"/>
    </location>
</feature>
<dbReference type="RefSeq" id="XP_025369314.1">
    <property type="nucleotide sequence ID" value="XM_025512256.1"/>
</dbReference>
<keyword evidence="2" id="KW-0479">Metal-binding</keyword>
<keyword evidence="3" id="KW-0539">Nucleus</keyword>
<proteinExistence type="predicted"/>
<feature type="domain" description="JmjC" evidence="7">
    <location>
        <begin position="747"/>
        <end position="919"/>
    </location>
</feature>
<evidence type="ECO:0008006" key="10">
    <source>
        <dbReference type="Google" id="ProtNLM"/>
    </source>
</evidence>
<dbReference type="PANTHER" id="PTHR12549:SF38">
    <property type="entry name" value="JMJC DOMAIN-CONTAINING HISTONE DEMETHYLASE 2, ISOFORM A"/>
    <property type="match status" value="1"/>
</dbReference>
<sequence>MSTRAFVEPKLRSQPLPRATGLPSPLSKMNGASAAASTSEASTDISSISPVQRDAADQRLDDASRRSSPLTAISSAASDEDEVQLIEASSFASKAPSRRSNASKTSEGAMTPSRVSSISLKDSTRTDRDVRAPSSSGHSMLGSGFVSTFKRTRLSSRTGKEAHTEAQILRPLSVSSESEMDYDEDEVSPRKAGRKRGVVVIDDDDDSDAKATPTLDRKSKAPPTRQFSSEDVKLVEPPSSSGQLTSAPLSTPTAGSKRKASVLARELNSKLSWNLNLPIEEAVRNDAGPSKSRTKPAKRKSNGAATSAALPSSEDRKTKSPRKPANKPAHNRSEWRKMIDGNLWEHQSTSCQNRSISHFARCVACIAKLTGDGCRFRYLRCLPLDGDGNLKPPLSTLKAEPSTLQGTLREEVDNEHFFASEVQPEEPAIFPDPGHGYNLPMTREIRKVTKITAAKHLLSLLEEELAHASLPGCLVRRRSLKEAISCDACNTSLFSASFFCKLCGRELCRECQARLVAEVEQGAQAVWRSNKIPAYAKCRFGANRKGSTVHHELDMMVPVTRFRRADLEGEVTAMKECLASQSPGEPNRGPGPLEQVLGEGTDPDAAALNQSSVSSGPGRAPVRSLVINYMDTANLTEDSFHAAWSRGEPLVITNVITASVWSPARFAQENQGNRAYIVRCDKTNAFKQVMVSDFFSTFGKSAEEKTGALGKGIWKLKDWPDSANFADEFGQLYKEFQEAVPAPDLSRRDGRRNISAMFPSNANAPDLGPKMYCAWPGDLTAGGKGSTLLHMDMADAVNIMLYAAPSADGVPQGAAWDLFRAEDSDALRSFIRQRFPEQCTAQDPIHTQNFYLDESLLSELYDKHRVKPWRVYQRANEAVFIPAGCAHQVCNLTDCIKVAVDFISPHNVDRCFKLTQEFRGMTDGIQKSWKADVLQLRAQLWFAWAACRSYEQMERLAEAEAEAALADEAAGKASGAPDQSDGVRADGGAESKEVSTPNSLEQLPLAE</sequence>
<dbReference type="GO" id="GO:0008270">
    <property type="term" value="F:zinc ion binding"/>
    <property type="evidence" value="ECO:0007669"/>
    <property type="project" value="UniProtKB-KW"/>
</dbReference>
<feature type="region of interest" description="Disordered" evidence="5">
    <location>
        <begin position="967"/>
        <end position="1007"/>
    </location>
</feature>
<evidence type="ECO:0000256" key="3">
    <source>
        <dbReference type="ARBA" id="ARBA00023242"/>
    </source>
</evidence>
<dbReference type="STRING" id="1522189.A0A316VXV9"/>
<dbReference type="SUPFAM" id="SSF51197">
    <property type="entry name" value="Clavaminate synthase-like"/>
    <property type="match status" value="1"/>
</dbReference>
<evidence type="ECO:0000256" key="2">
    <source>
        <dbReference type="ARBA" id="ARBA00022723"/>
    </source>
</evidence>
<dbReference type="Pfam" id="PF02373">
    <property type="entry name" value="JmjC"/>
    <property type="match status" value="1"/>
</dbReference>
<dbReference type="GeneID" id="37034126"/>
<evidence type="ECO:0000256" key="1">
    <source>
        <dbReference type="ARBA" id="ARBA00004123"/>
    </source>
</evidence>
<keyword evidence="4" id="KW-0863">Zinc-finger</keyword>
<feature type="compositionally biased region" description="Low complexity" evidence="5">
    <location>
        <begin position="967"/>
        <end position="976"/>
    </location>
</feature>
<comment type="subcellular location">
    <subcellularLocation>
        <location evidence="1">Nucleus</location>
    </subcellularLocation>
</comment>
<dbReference type="InterPro" id="IPR045109">
    <property type="entry name" value="LSDs-like"/>
</dbReference>
<keyword evidence="9" id="KW-1185">Reference proteome</keyword>
<dbReference type="Gene3D" id="2.60.120.650">
    <property type="entry name" value="Cupin"/>
    <property type="match status" value="1"/>
</dbReference>
<dbReference type="GO" id="GO:0000118">
    <property type="term" value="C:histone deacetylase complex"/>
    <property type="evidence" value="ECO:0007669"/>
    <property type="project" value="TreeGrafter"/>
</dbReference>
<feature type="compositionally biased region" description="Polar residues" evidence="5">
    <location>
        <begin position="98"/>
        <end position="121"/>
    </location>
</feature>
<dbReference type="GO" id="GO:0031490">
    <property type="term" value="F:chromatin DNA binding"/>
    <property type="evidence" value="ECO:0007669"/>
    <property type="project" value="TreeGrafter"/>
</dbReference>
<protein>
    <recommendedName>
        <fullName evidence="10">JmjC domain-containing protein</fullName>
    </recommendedName>
</protein>
<dbReference type="OrthoDB" id="1667110at2759"/>
<dbReference type="InParanoid" id="A0A316VXV9"/>
<gene>
    <name evidence="8" type="ORF">IE81DRAFT_302587</name>
</gene>
<dbReference type="Proteomes" id="UP000245783">
    <property type="component" value="Unassembled WGS sequence"/>
</dbReference>
<evidence type="ECO:0000256" key="5">
    <source>
        <dbReference type="SAM" id="MobiDB-lite"/>
    </source>
</evidence>
<organism evidence="8 9">
    <name type="scientific">Ceraceosorus guamensis</name>
    <dbReference type="NCBI Taxonomy" id="1522189"/>
    <lineage>
        <taxon>Eukaryota</taxon>
        <taxon>Fungi</taxon>
        <taxon>Dikarya</taxon>
        <taxon>Basidiomycota</taxon>
        <taxon>Ustilaginomycotina</taxon>
        <taxon>Exobasidiomycetes</taxon>
        <taxon>Ceraceosorales</taxon>
        <taxon>Ceraceosoraceae</taxon>
        <taxon>Ceraceosorus</taxon>
    </lineage>
</organism>
<accession>A0A316VXV9</accession>
<keyword evidence="4" id="KW-0862">Zinc</keyword>
<name>A0A316VXV9_9BASI</name>
<feature type="compositionally biased region" description="Basic and acidic residues" evidence="5">
    <location>
        <begin position="981"/>
        <end position="993"/>
    </location>
</feature>
<dbReference type="GO" id="GO:0000785">
    <property type="term" value="C:chromatin"/>
    <property type="evidence" value="ECO:0007669"/>
    <property type="project" value="TreeGrafter"/>
</dbReference>
<feature type="domain" description="B box-type" evidence="6">
    <location>
        <begin position="481"/>
        <end position="511"/>
    </location>
</feature>
<feature type="compositionally biased region" description="Low complexity" evidence="5">
    <location>
        <begin position="32"/>
        <end position="53"/>
    </location>
</feature>
<feature type="region of interest" description="Disordered" evidence="5">
    <location>
        <begin position="579"/>
        <end position="619"/>
    </location>
</feature>
<evidence type="ECO:0000313" key="9">
    <source>
        <dbReference type="Proteomes" id="UP000245783"/>
    </source>
</evidence>
<dbReference type="PROSITE" id="PS51184">
    <property type="entry name" value="JMJC"/>
    <property type="match status" value="1"/>
</dbReference>
<feature type="region of interest" description="Disordered" evidence="5">
    <location>
        <begin position="284"/>
        <end position="334"/>
    </location>
</feature>
<dbReference type="GO" id="GO:0006357">
    <property type="term" value="P:regulation of transcription by RNA polymerase II"/>
    <property type="evidence" value="ECO:0007669"/>
    <property type="project" value="TreeGrafter"/>
</dbReference>
<dbReference type="AlphaFoldDB" id="A0A316VXV9"/>
<reference evidence="8 9" key="1">
    <citation type="journal article" date="2018" name="Mol. Biol. Evol.">
        <title>Broad Genomic Sampling Reveals a Smut Pathogenic Ancestry of the Fungal Clade Ustilaginomycotina.</title>
        <authorList>
            <person name="Kijpornyongpan T."/>
            <person name="Mondo S.J."/>
            <person name="Barry K."/>
            <person name="Sandor L."/>
            <person name="Lee J."/>
            <person name="Lipzen A."/>
            <person name="Pangilinan J."/>
            <person name="LaButti K."/>
            <person name="Hainaut M."/>
            <person name="Henrissat B."/>
            <person name="Grigoriev I.V."/>
            <person name="Spatafora J.W."/>
            <person name="Aime M.C."/>
        </authorList>
    </citation>
    <scope>NUCLEOTIDE SEQUENCE [LARGE SCALE GENOMIC DNA]</scope>
    <source>
        <strain evidence="8 9">MCA 4658</strain>
    </source>
</reference>
<evidence type="ECO:0000259" key="7">
    <source>
        <dbReference type="PROSITE" id="PS51184"/>
    </source>
</evidence>
<dbReference type="GO" id="GO:0003712">
    <property type="term" value="F:transcription coregulator activity"/>
    <property type="evidence" value="ECO:0007669"/>
    <property type="project" value="TreeGrafter"/>
</dbReference>
<dbReference type="InterPro" id="IPR000315">
    <property type="entry name" value="Znf_B-box"/>
</dbReference>
<evidence type="ECO:0000313" key="8">
    <source>
        <dbReference type="EMBL" id="PWN42154.1"/>
    </source>
</evidence>
<dbReference type="PROSITE" id="PS50119">
    <property type="entry name" value="ZF_BBOX"/>
    <property type="match status" value="1"/>
</dbReference>
<feature type="compositionally biased region" description="Basic residues" evidence="5">
    <location>
        <begin position="292"/>
        <end position="301"/>
    </location>
</feature>
<evidence type="ECO:0000256" key="4">
    <source>
        <dbReference type="PROSITE-ProRule" id="PRU00024"/>
    </source>
</evidence>
<feature type="compositionally biased region" description="Basic and acidic residues" evidence="5">
    <location>
        <begin position="122"/>
        <end position="131"/>
    </location>
</feature>
<dbReference type="EMBL" id="KZ819383">
    <property type="protein sequence ID" value="PWN42154.1"/>
    <property type="molecule type" value="Genomic_DNA"/>
</dbReference>
<feature type="compositionally biased region" description="Basic and acidic residues" evidence="5">
    <location>
        <begin position="54"/>
        <end position="65"/>
    </location>
</feature>